<evidence type="ECO:0000313" key="8">
    <source>
        <dbReference type="Proteomes" id="UP000286208"/>
    </source>
</evidence>
<dbReference type="GO" id="GO:0042803">
    <property type="term" value="F:protein homodimerization activity"/>
    <property type="evidence" value="ECO:0007669"/>
    <property type="project" value="InterPro"/>
</dbReference>
<comment type="subcellular location">
    <subcellularLocation>
        <location evidence="3">Cytoplasm</location>
    </subcellularLocation>
</comment>
<dbReference type="OrthoDB" id="5191115at2"/>
<dbReference type="RefSeq" id="WP_127918224.1">
    <property type="nucleotide sequence ID" value="NZ_RKLP01000013.1"/>
</dbReference>
<keyword evidence="2 3" id="KW-0143">Chaperone</keyword>
<dbReference type="InterPro" id="IPR000740">
    <property type="entry name" value="GrpE"/>
</dbReference>
<dbReference type="Proteomes" id="UP000286208">
    <property type="component" value="Unassembled WGS sequence"/>
</dbReference>
<comment type="similarity">
    <text evidence="1 3 5">Belongs to the GrpE family.</text>
</comment>
<dbReference type="GO" id="GO:0005737">
    <property type="term" value="C:cytoplasm"/>
    <property type="evidence" value="ECO:0007669"/>
    <property type="project" value="UniProtKB-SubCell"/>
</dbReference>
<dbReference type="GO" id="GO:0000774">
    <property type="term" value="F:adenyl-nucleotide exchange factor activity"/>
    <property type="evidence" value="ECO:0007669"/>
    <property type="project" value="InterPro"/>
</dbReference>
<feature type="region of interest" description="Disordered" evidence="6">
    <location>
        <begin position="1"/>
        <end position="71"/>
    </location>
</feature>
<dbReference type="InterPro" id="IPR009012">
    <property type="entry name" value="GrpE_head"/>
</dbReference>
<proteinExistence type="inferred from homology"/>
<evidence type="ECO:0000256" key="4">
    <source>
        <dbReference type="RuleBase" id="RU000639"/>
    </source>
</evidence>
<evidence type="ECO:0000313" key="7">
    <source>
        <dbReference type="EMBL" id="RVW07226.1"/>
    </source>
</evidence>
<organism evidence="7 8">
    <name type="scientific">Prescottella agglutinans</name>
    <dbReference type="NCBI Taxonomy" id="1644129"/>
    <lineage>
        <taxon>Bacteria</taxon>
        <taxon>Bacillati</taxon>
        <taxon>Actinomycetota</taxon>
        <taxon>Actinomycetes</taxon>
        <taxon>Mycobacteriales</taxon>
        <taxon>Nocardiaceae</taxon>
        <taxon>Prescottella</taxon>
    </lineage>
</organism>
<dbReference type="PANTHER" id="PTHR21237">
    <property type="entry name" value="GRPE PROTEIN"/>
    <property type="match status" value="1"/>
</dbReference>
<dbReference type="GO" id="GO:0051082">
    <property type="term" value="F:unfolded protein binding"/>
    <property type="evidence" value="ECO:0007669"/>
    <property type="project" value="TreeGrafter"/>
</dbReference>
<evidence type="ECO:0000256" key="1">
    <source>
        <dbReference type="ARBA" id="ARBA00009054"/>
    </source>
</evidence>
<dbReference type="PRINTS" id="PR00773">
    <property type="entry name" value="GRPEPROTEIN"/>
</dbReference>
<evidence type="ECO:0000256" key="5">
    <source>
        <dbReference type="RuleBase" id="RU004478"/>
    </source>
</evidence>
<comment type="caution">
    <text evidence="7">The sequence shown here is derived from an EMBL/GenBank/DDBJ whole genome shotgun (WGS) entry which is preliminary data.</text>
</comment>
<dbReference type="SUPFAM" id="SSF51064">
    <property type="entry name" value="Head domain of nucleotide exchange factor GrpE"/>
    <property type="match status" value="1"/>
</dbReference>
<keyword evidence="3" id="KW-0963">Cytoplasm</keyword>
<dbReference type="PROSITE" id="PS01071">
    <property type="entry name" value="GRPE"/>
    <property type="match status" value="1"/>
</dbReference>
<evidence type="ECO:0000256" key="3">
    <source>
        <dbReference type="HAMAP-Rule" id="MF_01151"/>
    </source>
</evidence>
<keyword evidence="8" id="KW-1185">Reference proteome</keyword>
<dbReference type="Pfam" id="PF01025">
    <property type="entry name" value="GrpE"/>
    <property type="match status" value="1"/>
</dbReference>
<sequence>MASERYGHRPRPQPVSITDKRRLDPRTGQVREAPPAPVIVTPEGIAPEGDTPGPDDDSTDTAPARDPVSELTADLQRVHAEYANYRRRVERDRRVVADTAKAAVLTELLEVLDDLDLARAHGDLEGPFATVAGKLTDTLSRIGLTAFGDVGDRFDPALHEAMRHEGEEDQLTVDTVLRRGYRLDDRLLRNALVTVSDRVRPNRPEPPAGTVLENGSCRAEPPPEPNLGRQPATPCATGPFDAVTEPRSVPTSQSPEAAQMDTHGRGDTYRMSRAAQGQWP</sequence>
<gene>
    <name evidence="3 7" type="primary">grpE</name>
    <name evidence="7" type="ORF">EGT67_21940</name>
</gene>
<dbReference type="EMBL" id="RKLP01000013">
    <property type="protein sequence ID" value="RVW07226.1"/>
    <property type="molecule type" value="Genomic_DNA"/>
</dbReference>
<dbReference type="GO" id="GO:0006457">
    <property type="term" value="P:protein folding"/>
    <property type="evidence" value="ECO:0007669"/>
    <property type="project" value="InterPro"/>
</dbReference>
<evidence type="ECO:0000256" key="6">
    <source>
        <dbReference type="SAM" id="MobiDB-lite"/>
    </source>
</evidence>
<dbReference type="AlphaFoldDB" id="A0A438B8A5"/>
<dbReference type="InterPro" id="IPR013805">
    <property type="entry name" value="GrpE_CC"/>
</dbReference>
<dbReference type="Gene3D" id="2.30.22.10">
    <property type="entry name" value="Head domain of nucleotide exchange factor GrpE"/>
    <property type="match status" value="1"/>
</dbReference>
<dbReference type="NCBIfam" id="NF010761">
    <property type="entry name" value="PRK14164.1"/>
    <property type="match status" value="1"/>
</dbReference>
<reference evidence="7 8" key="1">
    <citation type="submission" date="2018-11" db="EMBL/GenBank/DDBJ databases">
        <title>Rhodococcus spongicola sp. nov. and Rhodococcus xishaensis sp. nov. from marine sponges.</title>
        <authorList>
            <person name="Li L."/>
            <person name="Lin H.W."/>
        </authorList>
    </citation>
    <scope>NUCLEOTIDE SEQUENCE [LARGE SCALE GENOMIC DNA]</scope>
    <source>
        <strain evidence="7 8">CCTCC AB2014297</strain>
    </source>
</reference>
<protein>
    <recommendedName>
        <fullName evidence="3 4">Protein GrpE</fullName>
    </recommendedName>
    <alternativeName>
        <fullName evidence="3">HSP-70 cofactor</fullName>
    </alternativeName>
</protein>
<dbReference type="GO" id="GO:0051087">
    <property type="term" value="F:protein-folding chaperone binding"/>
    <property type="evidence" value="ECO:0007669"/>
    <property type="project" value="InterPro"/>
</dbReference>
<dbReference type="Gene3D" id="3.90.20.20">
    <property type="match status" value="1"/>
</dbReference>
<evidence type="ECO:0000256" key="2">
    <source>
        <dbReference type="ARBA" id="ARBA00023186"/>
    </source>
</evidence>
<comment type="subunit">
    <text evidence="3">Homodimer.</text>
</comment>
<feature type="region of interest" description="Disordered" evidence="6">
    <location>
        <begin position="199"/>
        <end position="280"/>
    </location>
</feature>
<keyword evidence="3 4" id="KW-0346">Stress response</keyword>
<comment type="function">
    <text evidence="3 4">Participates actively in the response to hyperosmotic and heat shock by preventing the aggregation of stress-denatured proteins, in association with DnaK and GrpE. It is the nucleotide exchange factor for DnaK and may function as a thermosensor. Unfolded proteins bind initially to DnaJ; upon interaction with the DnaJ-bound protein, DnaK hydrolyzes its bound ATP, resulting in the formation of a stable complex. GrpE releases ADP from DnaK; ATP binding to DnaK triggers the release of the substrate protein, thus completing the reaction cycle. Several rounds of ATP-dependent interactions between DnaJ, DnaK and GrpE are required for fully efficient folding.</text>
</comment>
<dbReference type="SUPFAM" id="SSF58014">
    <property type="entry name" value="Coiled-coil domain of nucleotide exchange factor GrpE"/>
    <property type="match status" value="1"/>
</dbReference>
<dbReference type="PANTHER" id="PTHR21237:SF23">
    <property type="entry name" value="GRPE PROTEIN HOMOLOG, MITOCHONDRIAL"/>
    <property type="match status" value="1"/>
</dbReference>
<accession>A0A438B8A5</accession>
<dbReference type="HAMAP" id="MF_01151">
    <property type="entry name" value="GrpE"/>
    <property type="match status" value="1"/>
</dbReference>
<name>A0A438B8A5_9NOCA</name>